<evidence type="ECO:0000256" key="9">
    <source>
        <dbReference type="ARBA" id="ARBA00038474"/>
    </source>
</evidence>
<evidence type="ECO:0000313" key="14">
    <source>
        <dbReference type="Proteomes" id="UP000285405"/>
    </source>
</evidence>
<evidence type="ECO:0000256" key="11">
    <source>
        <dbReference type="SAM" id="MobiDB-lite"/>
    </source>
</evidence>
<evidence type="ECO:0000259" key="12">
    <source>
        <dbReference type="PROSITE" id="PS50157"/>
    </source>
</evidence>
<dbReference type="FunFam" id="3.30.160.60:FF:000793">
    <property type="entry name" value="C2H2 finger domain protein FlbC"/>
    <property type="match status" value="1"/>
</dbReference>
<evidence type="ECO:0000256" key="6">
    <source>
        <dbReference type="ARBA" id="ARBA00023015"/>
    </source>
</evidence>
<dbReference type="EMBL" id="MCBR01021582">
    <property type="protein sequence ID" value="RKF54024.1"/>
    <property type="molecule type" value="Genomic_DNA"/>
</dbReference>
<feature type="domain" description="C2H2-type" evidence="12">
    <location>
        <begin position="334"/>
        <end position="363"/>
    </location>
</feature>
<keyword evidence="3" id="KW-0677">Repeat</keyword>
<dbReference type="InterPro" id="IPR036236">
    <property type="entry name" value="Znf_C2H2_sf"/>
</dbReference>
<evidence type="ECO:0000256" key="4">
    <source>
        <dbReference type="ARBA" id="ARBA00022771"/>
    </source>
</evidence>
<dbReference type="SUPFAM" id="SSF57667">
    <property type="entry name" value="beta-beta-alpha zinc fingers"/>
    <property type="match status" value="1"/>
</dbReference>
<proteinExistence type="inferred from homology"/>
<evidence type="ECO:0000256" key="5">
    <source>
        <dbReference type="ARBA" id="ARBA00022833"/>
    </source>
</evidence>
<dbReference type="InterPro" id="IPR051565">
    <property type="entry name" value="Sal_C2H2-zinc-finger"/>
</dbReference>
<dbReference type="OrthoDB" id="6077919at2759"/>
<accession>A0A420H9B0</accession>
<evidence type="ECO:0000256" key="10">
    <source>
        <dbReference type="PROSITE-ProRule" id="PRU00042"/>
    </source>
</evidence>
<feature type="domain" description="C2H2-type" evidence="12">
    <location>
        <begin position="306"/>
        <end position="333"/>
    </location>
</feature>
<dbReference type="PANTHER" id="PTHR23233">
    <property type="entry name" value="SAL-LIKE PROTEIN"/>
    <property type="match status" value="1"/>
</dbReference>
<keyword evidence="8" id="KW-0539">Nucleus</keyword>
<evidence type="ECO:0000256" key="8">
    <source>
        <dbReference type="ARBA" id="ARBA00023242"/>
    </source>
</evidence>
<keyword evidence="4 10" id="KW-0863">Zinc-finger</keyword>
<dbReference type="Proteomes" id="UP000285405">
    <property type="component" value="Unassembled WGS sequence"/>
</dbReference>
<dbReference type="PROSITE" id="PS50157">
    <property type="entry name" value="ZINC_FINGER_C2H2_2"/>
    <property type="match status" value="2"/>
</dbReference>
<comment type="subcellular location">
    <subcellularLocation>
        <location evidence="1">Nucleus</location>
    </subcellularLocation>
</comment>
<gene>
    <name evidence="13" type="ORF">GcC1_215007</name>
</gene>
<feature type="compositionally biased region" description="Basic and acidic residues" evidence="11">
    <location>
        <begin position="359"/>
        <end position="375"/>
    </location>
</feature>
<dbReference type="GO" id="GO:0000981">
    <property type="term" value="F:DNA-binding transcription factor activity, RNA polymerase II-specific"/>
    <property type="evidence" value="ECO:0007669"/>
    <property type="project" value="TreeGrafter"/>
</dbReference>
<dbReference type="Pfam" id="PF00096">
    <property type="entry name" value="zf-C2H2"/>
    <property type="match status" value="2"/>
</dbReference>
<comment type="similarity">
    <text evidence="9">Belongs to the sal C2H2-type zinc-finger protein family.</text>
</comment>
<evidence type="ECO:0000256" key="2">
    <source>
        <dbReference type="ARBA" id="ARBA00022723"/>
    </source>
</evidence>
<dbReference type="GO" id="GO:0000978">
    <property type="term" value="F:RNA polymerase II cis-regulatory region sequence-specific DNA binding"/>
    <property type="evidence" value="ECO:0007669"/>
    <property type="project" value="TreeGrafter"/>
</dbReference>
<reference evidence="13 14" key="1">
    <citation type="journal article" date="2018" name="BMC Genomics">
        <title>Comparative genome analyses reveal sequence features reflecting distinct modes of host-adaptation between dicot and monocot powdery mildew.</title>
        <authorList>
            <person name="Wu Y."/>
            <person name="Ma X."/>
            <person name="Pan Z."/>
            <person name="Kale S.D."/>
            <person name="Song Y."/>
            <person name="King H."/>
            <person name="Zhang Q."/>
            <person name="Presley C."/>
            <person name="Deng X."/>
            <person name="Wei C.I."/>
            <person name="Xiao S."/>
        </authorList>
    </citation>
    <scope>NUCLEOTIDE SEQUENCE [LARGE SCALE GENOMIC DNA]</scope>
    <source>
        <strain evidence="13">UCSC1</strain>
    </source>
</reference>
<evidence type="ECO:0000313" key="13">
    <source>
        <dbReference type="EMBL" id="RKF54024.1"/>
    </source>
</evidence>
<keyword evidence="2" id="KW-0479">Metal-binding</keyword>
<name>A0A420H9B0_9PEZI</name>
<organism evidence="13 14">
    <name type="scientific">Golovinomyces cichoracearum</name>
    <dbReference type="NCBI Taxonomy" id="62708"/>
    <lineage>
        <taxon>Eukaryota</taxon>
        <taxon>Fungi</taxon>
        <taxon>Dikarya</taxon>
        <taxon>Ascomycota</taxon>
        <taxon>Pezizomycotina</taxon>
        <taxon>Leotiomycetes</taxon>
        <taxon>Erysiphales</taxon>
        <taxon>Erysiphaceae</taxon>
        <taxon>Golovinomyces</taxon>
    </lineage>
</organism>
<evidence type="ECO:0000256" key="7">
    <source>
        <dbReference type="ARBA" id="ARBA00023163"/>
    </source>
</evidence>
<dbReference type="PANTHER" id="PTHR23233:SF84">
    <property type="entry name" value="FI23031P1"/>
    <property type="match status" value="1"/>
</dbReference>
<dbReference type="InterPro" id="IPR013087">
    <property type="entry name" value="Znf_C2H2_type"/>
</dbReference>
<keyword evidence="6" id="KW-0805">Transcription regulation</keyword>
<dbReference type="SMART" id="SM00355">
    <property type="entry name" value="ZnF_C2H2"/>
    <property type="match status" value="2"/>
</dbReference>
<evidence type="ECO:0000256" key="1">
    <source>
        <dbReference type="ARBA" id="ARBA00004123"/>
    </source>
</evidence>
<dbReference type="PROSITE" id="PS00028">
    <property type="entry name" value="ZINC_FINGER_C2H2_1"/>
    <property type="match status" value="2"/>
</dbReference>
<dbReference type="GO" id="GO:0005634">
    <property type="term" value="C:nucleus"/>
    <property type="evidence" value="ECO:0007669"/>
    <property type="project" value="UniProtKB-SubCell"/>
</dbReference>
<protein>
    <submittedName>
        <fullName evidence="13">C2H2 finger domain-containing protein FlbC</fullName>
    </submittedName>
</protein>
<dbReference type="GO" id="GO:0008270">
    <property type="term" value="F:zinc ion binding"/>
    <property type="evidence" value="ECO:0007669"/>
    <property type="project" value="UniProtKB-KW"/>
</dbReference>
<evidence type="ECO:0000256" key="3">
    <source>
        <dbReference type="ARBA" id="ARBA00022737"/>
    </source>
</evidence>
<sequence>MTMAIENQQRFGAGLNIDIPYNNTPQFPNPWTSTSTPQSHSLYASTHSSIIPNLNLDVKHPQSRRIPGNLPIGSFINIPLNTSSNGSSLDNYNSHHLLNTPQELLGNNRPVTTSFEQSYSTTASPIQHTFSPNPGTFESIGYTSNPVRSPYAIQHQDSSRRLSQPRLTCHRNNLNNENRSYNDSMDANRGIIAINQNTNNPQNNYGNSTRLRGSGETYGFPGAINHSNGSSISSPGPYPSYFGGSVDSNISEYTSNGIPSNSEMEVVTSRILPRPTNILCSGVPPAPQSMMGQFSSKVSSSTQKKHKCKVCDKRFTRPSSLQTHMYSHTGEKPFFCEVKGCGRHFSVVSNLRRHRKVHKSEARSETGSEEHQSDE</sequence>
<feature type="region of interest" description="Disordered" evidence="11">
    <location>
        <begin position="355"/>
        <end position="375"/>
    </location>
</feature>
<keyword evidence="7" id="KW-0804">Transcription</keyword>
<keyword evidence="5" id="KW-0862">Zinc</keyword>
<dbReference type="FunFam" id="3.30.160.60:FF:001102">
    <property type="entry name" value="Transcription factor IIIA"/>
    <property type="match status" value="1"/>
</dbReference>
<dbReference type="Gene3D" id="3.30.160.60">
    <property type="entry name" value="Classic Zinc Finger"/>
    <property type="match status" value="2"/>
</dbReference>
<comment type="caution">
    <text evidence="13">The sequence shown here is derived from an EMBL/GenBank/DDBJ whole genome shotgun (WGS) entry which is preliminary data.</text>
</comment>
<dbReference type="AlphaFoldDB" id="A0A420H9B0"/>